<evidence type="ECO:0000313" key="2">
    <source>
        <dbReference type="EMBL" id="GAA4952313.1"/>
    </source>
</evidence>
<name>A0ABP9GW69_9ACTN</name>
<evidence type="ECO:0000259" key="1">
    <source>
        <dbReference type="Pfam" id="PF12680"/>
    </source>
</evidence>
<evidence type="ECO:0000313" key="3">
    <source>
        <dbReference type="Proteomes" id="UP001500466"/>
    </source>
</evidence>
<protein>
    <submittedName>
        <fullName evidence="2">Nuclear transport factor 2 family protein</fullName>
    </submittedName>
</protein>
<reference evidence="3" key="1">
    <citation type="journal article" date="2019" name="Int. J. Syst. Evol. Microbiol.">
        <title>The Global Catalogue of Microorganisms (GCM) 10K type strain sequencing project: providing services to taxonomists for standard genome sequencing and annotation.</title>
        <authorList>
            <consortium name="The Broad Institute Genomics Platform"/>
            <consortium name="The Broad Institute Genome Sequencing Center for Infectious Disease"/>
            <person name="Wu L."/>
            <person name="Ma J."/>
        </authorList>
    </citation>
    <scope>NUCLEOTIDE SEQUENCE [LARGE SCALE GENOMIC DNA]</scope>
    <source>
        <strain evidence="3">JCM 17986</strain>
    </source>
</reference>
<dbReference type="EMBL" id="BAABHS010000003">
    <property type="protein sequence ID" value="GAA4952313.1"/>
    <property type="molecule type" value="Genomic_DNA"/>
</dbReference>
<proteinExistence type="predicted"/>
<feature type="domain" description="SnoaL-like" evidence="1">
    <location>
        <begin position="13"/>
        <end position="114"/>
    </location>
</feature>
<dbReference type="Pfam" id="PF12680">
    <property type="entry name" value="SnoaL_2"/>
    <property type="match status" value="1"/>
</dbReference>
<dbReference type="Gene3D" id="3.10.450.50">
    <property type="match status" value="1"/>
</dbReference>
<accession>A0ABP9GW69</accession>
<dbReference type="SUPFAM" id="SSF54427">
    <property type="entry name" value="NTF2-like"/>
    <property type="match status" value="1"/>
</dbReference>
<comment type="caution">
    <text evidence="2">The sequence shown here is derived from an EMBL/GenBank/DDBJ whole genome shotgun (WGS) entry which is preliminary data.</text>
</comment>
<organism evidence="2 3">
    <name type="scientific">Yinghuangia aomiensis</name>
    <dbReference type="NCBI Taxonomy" id="676205"/>
    <lineage>
        <taxon>Bacteria</taxon>
        <taxon>Bacillati</taxon>
        <taxon>Actinomycetota</taxon>
        <taxon>Actinomycetes</taxon>
        <taxon>Kitasatosporales</taxon>
        <taxon>Streptomycetaceae</taxon>
        <taxon>Yinghuangia</taxon>
    </lineage>
</organism>
<dbReference type="RefSeq" id="WP_345674198.1">
    <property type="nucleotide sequence ID" value="NZ_BAABHS010000003.1"/>
</dbReference>
<dbReference type="InterPro" id="IPR032710">
    <property type="entry name" value="NTF2-like_dom_sf"/>
</dbReference>
<dbReference type="Proteomes" id="UP001500466">
    <property type="component" value="Unassembled WGS sequence"/>
</dbReference>
<dbReference type="InterPro" id="IPR037401">
    <property type="entry name" value="SnoaL-like"/>
</dbReference>
<sequence>MTTTPAVDFAAAVERYLAAWNETDAVKRRALVEAAYTPDATYTDPLAAVAGHDGIDTVIGAVQGQFAGLVFTLGGPVDGHHDIARFPWHLGPAGGEALAIGFDVVALDPTGRITTVHGFLDKVPAGL</sequence>
<gene>
    <name evidence="2" type="ORF">GCM10023205_11850</name>
</gene>
<keyword evidence="3" id="KW-1185">Reference proteome</keyword>